<sequence length="76" mass="8115">MSRERATDIVAEMVANVIAVSVEVGDTVAAGDQVLLLESMKMEIPVLTDQGGRIDKIRVGVGDVIQEGDILLTIIH</sequence>
<dbReference type="CDD" id="cd06850">
    <property type="entry name" value="biotinyl_domain"/>
    <property type="match status" value="1"/>
</dbReference>
<proteinExistence type="predicted"/>
<dbReference type="Pfam" id="PF00364">
    <property type="entry name" value="Biotin_lipoyl"/>
    <property type="match status" value="1"/>
</dbReference>
<dbReference type="SUPFAM" id="SSF51230">
    <property type="entry name" value="Single hybrid motif"/>
    <property type="match status" value="1"/>
</dbReference>
<protein>
    <submittedName>
        <fullName evidence="3">Biotin carboxyl carrier protein</fullName>
    </submittedName>
</protein>
<dbReference type="Proteomes" id="UP000540656">
    <property type="component" value="Unassembled WGS sequence"/>
</dbReference>
<comment type="caution">
    <text evidence="3">The sequence shown here is derived from an EMBL/GenBank/DDBJ whole genome shotgun (WGS) entry which is preliminary data.</text>
</comment>
<gene>
    <name evidence="3" type="ORF">BJ980_002457</name>
</gene>
<evidence type="ECO:0000313" key="3">
    <source>
        <dbReference type="EMBL" id="NYG59534.1"/>
    </source>
</evidence>
<feature type="domain" description="Lipoyl-binding" evidence="2">
    <location>
        <begin position="1"/>
        <end position="75"/>
    </location>
</feature>
<organism evidence="3 4">
    <name type="scientific">Nocardioides daedukensis</name>
    <dbReference type="NCBI Taxonomy" id="634462"/>
    <lineage>
        <taxon>Bacteria</taxon>
        <taxon>Bacillati</taxon>
        <taxon>Actinomycetota</taxon>
        <taxon>Actinomycetes</taxon>
        <taxon>Propionibacteriales</taxon>
        <taxon>Nocardioidaceae</taxon>
        <taxon>Nocardioides</taxon>
    </lineage>
</organism>
<dbReference type="InterPro" id="IPR000089">
    <property type="entry name" value="Biotin_lipoyl"/>
</dbReference>
<dbReference type="AlphaFoldDB" id="A0A7Y9UTZ1"/>
<keyword evidence="1" id="KW-0092">Biotin</keyword>
<dbReference type="InterPro" id="IPR050709">
    <property type="entry name" value="Biotin_Carboxyl_Carrier/Decarb"/>
</dbReference>
<dbReference type="RefSeq" id="WP_179502573.1">
    <property type="nucleotide sequence ID" value="NZ_JACCAA010000001.1"/>
</dbReference>
<keyword evidence="4" id="KW-1185">Reference proteome</keyword>
<dbReference type="EMBL" id="JACCAA010000001">
    <property type="protein sequence ID" value="NYG59534.1"/>
    <property type="molecule type" value="Genomic_DNA"/>
</dbReference>
<dbReference type="InterPro" id="IPR011053">
    <property type="entry name" value="Single_hybrid_motif"/>
</dbReference>
<reference evidence="3 4" key="1">
    <citation type="submission" date="2020-07" db="EMBL/GenBank/DDBJ databases">
        <title>Sequencing the genomes of 1000 actinobacteria strains.</title>
        <authorList>
            <person name="Klenk H.-P."/>
        </authorList>
    </citation>
    <scope>NUCLEOTIDE SEQUENCE [LARGE SCALE GENOMIC DNA]</scope>
    <source>
        <strain evidence="3 4">DSM 23819</strain>
    </source>
</reference>
<accession>A0A7Y9UTZ1</accession>
<evidence type="ECO:0000313" key="4">
    <source>
        <dbReference type="Proteomes" id="UP000540656"/>
    </source>
</evidence>
<dbReference type="PROSITE" id="PS50968">
    <property type="entry name" value="BIOTINYL_LIPOYL"/>
    <property type="match status" value="1"/>
</dbReference>
<dbReference type="PANTHER" id="PTHR45266:SF3">
    <property type="entry name" value="OXALOACETATE DECARBOXYLASE ALPHA CHAIN"/>
    <property type="match status" value="1"/>
</dbReference>
<dbReference type="Gene3D" id="2.40.50.100">
    <property type="match status" value="1"/>
</dbReference>
<evidence type="ECO:0000256" key="1">
    <source>
        <dbReference type="ARBA" id="ARBA00023267"/>
    </source>
</evidence>
<name>A0A7Y9UTZ1_9ACTN</name>
<dbReference type="NCBIfam" id="NF004547">
    <property type="entry name" value="PRK05889.1"/>
    <property type="match status" value="1"/>
</dbReference>
<evidence type="ECO:0000259" key="2">
    <source>
        <dbReference type="PROSITE" id="PS50968"/>
    </source>
</evidence>
<dbReference type="PANTHER" id="PTHR45266">
    <property type="entry name" value="OXALOACETATE DECARBOXYLASE ALPHA CHAIN"/>
    <property type="match status" value="1"/>
</dbReference>